<reference evidence="6" key="1">
    <citation type="journal article" date="2021" name="Nat. Commun.">
        <title>Genomic analyses provide insights into spinach domestication and the genetic basis of agronomic traits.</title>
        <authorList>
            <person name="Cai X."/>
            <person name="Sun X."/>
            <person name="Xu C."/>
            <person name="Sun H."/>
            <person name="Wang X."/>
            <person name="Ge C."/>
            <person name="Zhang Z."/>
            <person name="Wang Q."/>
            <person name="Fei Z."/>
            <person name="Jiao C."/>
            <person name="Wang Q."/>
        </authorList>
    </citation>
    <scope>NUCLEOTIDE SEQUENCE [LARGE SCALE GENOMIC DNA]</scope>
    <source>
        <strain evidence="6">cv. Varoflay</strain>
    </source>
</reference>
<proteinExistence type="predicted"/>
<protein>
    <submittedName>
        <fullName evidence="7">Probable calcium-binding protein CML18</fullName>
    </submittedName>
</protein>
<name>A0A9R0J0H6_SPIOL</name>
<dbReference type="InterPro" id="IPR018247">
    <property type="entry name" value="EF_Hand_1_Ca_BS"/>
</dbReference>
<keyword evidence="6" id="KW-1185">Reference proteome</keyword>
<reference evidence="7" key="2">
    <citation type="submission" date="2025-08" db="UniProtKB">
        <authorList>
            <consortium name="RefSeq"/>
        </authorList>
    </citation>
    <scope>IDENTIFICATION</scope>
    <source>
        <tissue evidence="7">Leaf</tissue>
    </source>
</reference>
<dbReference type="AlphaFoldDB" id="A0A9R0J0H6"/>
<dbReference type="InterPro" id="IPR039647">
    <property type="entry name" value="EF_hand_pair_protein_CML-like"/>
</dbReference>
<organism evidence="6 7">
    <name type="scientific">Spinacia oleracea</name>
    <name type="common">Spinach</name>
    <dbReference type="NCBI Taxonomy" id="3562"/>
    <lineage>
        <taxon>Eukaryota</taxon>
        <taxon>Viridiplantae</taxon>
        <taxon>Streptophyta</taxon>
        <taxon>Embryophyta</taxon>
        <taxon>Tracheophyta</taxon>
        <taxon>Spermatophyta</taxon>
        <taxon>Magnoliopsida</taxon>
        <taxon>eudicotyledons</taxon>
        <taxon>Gunneridae</taxon>
        <taxon>Pentapetalae</taxon>
        <taxon>Caryophyllales</taxon>
        <taxon>Chenopodiaceae</taxon>
        <taxon>Chenopodioideae</taxon>
        <taxon>Anserineae</taxon>
        <taxon>Spinacia</taxon>
    </lineage>
</organism>
<dbReference type="SMART" id="SM00054">
    <property type="entry name" value="EFh"/>
    <property type="match status" value="4"/>
</dbReference>
<feature type="domain" description="EF-hand" evidence="5">
    <location>
        <begin position="56"/>
        <end position="91"/>
    </location>
</feature>
<evidence type="ECO:0000256" key="4">
    <source>
        <dbReference type="ARBA" id="ARBA00022837"/>
    </source>
</evidence>
<comment type="function">
    <text evidence="1">Potential calcium sensor.</text>
</comment>
<dbReference type="FunFam" id="1.10.238.10:FF:000089">
    <property type="entry name" value="calmodulin-like protein 3"/>
    <property type="match status" value="1"/>
</dbReference>
<dbReference type="InterPro" id="IPR011992">
    <property type="entry name" value="EF-hand-dom_pair"/>
</dbReference>
<evidence type="ECO:0000259" key="5">
    <source>
        <dbReference type="PROSITE" id="PS50222"/>
    </source>
</evidence>
<sequence>MLKSLKNCLISTRKSAKTLVHQLKIIKKVTKICKSKPQKRGFSGFDGMKSSFASMEFSRQLELVFKFIDANGDGKISSHELSEFLVCVGHDKSKVAEEASMMLRCLDVNGDGFIDLNEYMDVVMMGDHHVDFDDEYDDDDDDDDVDYHFNGGFEDDLMDAFLVFDCDKNGLISARELHHVLKRFGFANCSIKDCNLMIKGVDKDGDGFVNFEEFRLMMMGYAN</sequence>
<dbReference type="RefSeq" id="XP_021858929.1">
    <property type="nucleotide sequence ID" value="XM_022003237.2"/>
</dbReference>
<accession>A0A9R0J0H6</accession>
<feature type="domain" description="EF-hand" evidence="5">
    <location>
        <begin position="189"/>
        <end position="223"/>
    </location>
</feature>
<dbReference type="Gene3D" id="1.10.238.10">
    <property type="entry name" value="EF-hand"/>
    <property type="match status" value="2"/>
</dbReference>
<dbReference type="CDD" id="cd00051">
    <property type="entry name" value="EFh"/>
    <property type="match status" value="2"/>
</dbReference>
<dbReference type="OrthoDB" id="26525at2759"/>
<gene>
    <name evidence="7" type="primary">LOC110798096</name>
</gene>
<keyword evidence="4" id="KW-0106">Calcium</keyword>
<dbReference type="KEGG" id="soe:110798096"/>
<dbReference type="InterPro" id="IPR002048">
    <property type="entry name" value="EF_hand_dom"/>
</dbReference>
<evidence type="ECO:0000313" key="6">
    <source>
        <dbReference type="Proteomes" id="UP000813463"/>
    </source>
</evidence>
<keyword evidence="2" id="KW-0479">Metal-binding</keyword>
<dbReference type="Proteomes" id="UP000813463">
    <property type="component" value="Chromosome 2"/>
</dbReference>
<dbReference type="PANTHER" id="PTHR10891">
    <property type="entry name" value="EF-HAND CALCIUM-BINDING DOMAIN CONTAINING PROTEIN"/>
    <property type="match status" value="1"/>
</dbReference>
<dbReference type="PROSITE" id="PS50222">
    <property type="entry name" value="EF_HAND_2"/>
    <property type="match status" value="4"/>
</dbReference>
<evidence type="ECO:0000256" key="3">
    <source>
        <dbReference type="ARBA" id="ARBA00022737"/>
    </source>
</evidence>
<evidence type="ECO:0000256" key="2">
    <source>
        <dbReference type="ARBA" id="ARBA00022723"/>
    </source>
</evidence>
<dbReference type="GeneID" id="110798096"/>
<evidence type="ECO:0000256" key="1">
    <source>
        <dbReference type="ARBA" id="ARBA00003291"/>
    </source>
</evidence>
<feature type="domain" description="EF-hand" evidence="5">
    <location>
        <begin position="152"/>
        <end position="187"/>
    </location>
</feature>
<dbReference type="GO" id="GO:0005737">
    <property type="term" value="C:cytoplasm"/>
    <property type="evidence" value="ECO:0007669"/>
    <property type="project" value="UniProtKB-ARBA"/>
</dbReference>
<dbReference type="SUPFAM" id="SSF47473">
    <property type="entry name" value="EF-hand"/>
    <property type="match status" value="1"/>
</dbReference>
<evidence type="ECO:0000313" key="7">
    <source>
        <dbReference type="RefSeq" id="XP_021858929.1"/>
    </source>
</evidence>
<dbReference type="Pfam" id="PF13499">
    <property type="entry name" value="EF-hand_7"/>
    <property type="match status" value="2"/>
</dbReference>
<feature type="domain" description="EF-hand" evidence="5">
    <location>
        <begin position="94"/>
        <end position="129"/>
    </location>
</feature>
<dbReference type="GO" id="GO:0005509">
    <property type="term" value="F:calcium ion binding"/>
    <property type="evidence" value="ECO:0007669"/>
    <property type="project" value="InterPro"/>
</dbReference>
<dbReference type="PROSITE" id="PS00018">
    <property type="entry name" value="EF_HAND_1"/>
    <property type="match status" value="4"/>
</dbReference>
<keyword evidence="3" id="KW-0677">Repeat</keyword>